<proteinExistence type="predicted"/>
<feature type="chain" id="PRO_5019731116" description="Cytochrome c domain-containing protein" evidence="1">
    <location>
        <begin position="28"/>
        <end position="178"/>
    </location>
</feature>
<keyword evidence="3" id="KW-1185">Reference proteome</keyword>
<dbReference type="Proteomes" id="UP000269157">
    <property type="component" value="Unassembled WGS sequence"/>
</dbReference>
<evidence type="ECO:0008006" key="4">
    <source>
        <dbReference type="Google" id="ProtNLM"/>
    </source>
</evidence>
<accession>A0A497X361</accession>
<protein>
    <recommendedName>
        <fullName evidence="4">Cytochrome c domain-containing protein</fullName>
    </recommendedName>
</protein>
<evidence type="ECO:0000313" key="2">
    <source>
        <dbReference type="EMBL" id="RLJ59209.1"/>
    </source>
</evidence>
<sequence length="178" mass="19620">MPTRFRLTTLWGCALVCALIMSFPAMADEAADRWNVIKDSGDAALIAQFREDFPGSPFDLDALVILAALITQTDTGDAPASGAVTFIEPLSGFGETLERYSLSTLLKTSPVFPPIEGLPEEYWKNKTCSTCHEWTQATLCTQATHYTKDENVHRLNIQHPLGRPFKEALRAWAEGGCL</sequence>
<gene>
    <name evidence="2" type="ORF">BCF46_1356</name>
</gene>
<reference evidence="2 3" key="1">
    <citation type="submission" date="2018-10" db="EMBL/GenBank/DDBJ databases">
        <title>Genomic Encyclopedia of Archaeal and Bacterial Type Strains, Phase II (KMG-II): from individual species to whole genera.</title>
        <authorList>
            <person name="Goeker M."/>
        </authorList>
    </citation>
    <scope>NUCLEOTIDE SEQUENCE [LARGE SCALE GENOMIC DNA]</scope>
    <source>
        <strain evidence="2 3">DSM 29466</strain>
    </source>
</reference>
<name>A0A497X361_9RHOB</name>
<keyword evidence="1" id="KW-0732">Signal</keyword>
<dbReference type="AlphaFoldDB" id="A0A497X361"/>
<organism evidence="2 3">
    <name type="scientific">Litoreibacter meonggei</name>
    <dbReference type="NCBI Taxonomy" id="1049199"/>
    <lineage>
        <taxon>Bacteria</taxon>
        <taxon>Pseudomonadati</taxon>
        <taxon>Pseudomonadota</taxon>
        <taxon>Alphaproteobacteria</taxon>
        <taxon>Rhodobacterales</taxon>
        <taxon>Roseobacteraceae</taxon>
        <taxon>Litoreibacter</taxon>
    </lineage>
</organism>
<feature type="signal peptide" evidence="1">
    <location>
        <begin position="1"/>
        <end position="27"/>
    </location>
</feature>
<comment type="caution">
    <text evidence="2">The sequence shown here is derived from an EMBL/GenBank/DDBJ whole genome shotgun (WGS) entry which is preliminary data.</text>
</comment>
<evidence type="ECO:0000313" key="3">
    <source>
        <dbReference type="Proteomes" id="UP000269157"/>
    </source>
</evidence>
<dbReference type="EMBL" id="RCCE01000002">
    <property type="protein sequence ID" value="RLJ59209.1"/>
    <property type="molecule type" value="Genomic_DNA"/>
</dbReference>
<evidence type="ECO:0000256" key="1">
    <source>
        <dbReference type="SAM" id="SignalP"/>
    </source>
</evidence>